<gene>
    <name evidence="6 8" type="ORF">CBG26351</name>
    <name evidence="6" type="ORF">CBG_26351</name>
</gene>
<dbReference type="CTD" id="68917830"/>
<dbReference type="HOGENOM" id="CLU_284033_0_0_1"/>
<accession>B6IGC2</accession>
<evidence type="ECO:0000313" key="8">
    <source>
        <dbReference type="WormBase" id="CBG26351"/>
    </source>
</evidence>
<dbReference type="RefSeq" id="XP_045098519.1">
    <property type="nucleotide sequence ID" value="XM_045235536.1"/>
</dbReference>
<evidence type="ECO:0000256" key="4">
    <source>
        <dbReference type="PROSITE-ProRule" id="PRU00175"/>
    </source>
</evidence>
<reference evidence="6 7" key="2">
    <citation type="journal article" date="2011" name="PLoS Genet.">
        <title>Caenorhabditis briggsae recombinant inbred line genotypes reveal inter-strain incompatibility and the evolution of recombination.</title>
        <authorList>
            <person name="Ross J.A."/>
            <person name="Koboldt D.C."/>
            <person name="Staisch J.E."/>
            <person name="Chamberlin H.M."/>
            <person name="Gupta B.P."/>
            <person name="Miller R.D."/>
            <person name="Baird S.E."/>
            <person name="Haag E.S."/>
        </authorList>
    </citation>
    <scope>NUCLEOTIDE SEQUENCE [LARGE SCALE GENOMIC DNA]</scope>
    <source>
        <strain evidence="6 7">AF16</strain>
    </source>
</reference>
<evidence type="ECO:0000313" key="7">
    <source>
        <dbReference type="Proteomes" id="UP000008549"/>
    </source>
</evidence>
<dbReference type="GeneID" id="68917830"/>
<dbReference type="EMBL" id="HE600909">
    <property type="protein sequence ID" value="CAR98952.1"/>
    <property type="molecule type" value="Genomic_DNA"/>
</dbReference>
<dbReference type="Gene3D" id="3.30.40.10">
    <property type="entry name" value="Zinc/RING finger domain, C3HC4 (zinc finger)"/>
    <property type="match status" value="2"/>
</dbReference>
<dbReference type="PROSITE" id="PS50089">
    <property type="entry name" value="ZF_RING_2"/>
    <property type="match status" value="2"/>
</dbReference>
<keyword evidence="2 4" id="KW-0863">Zinc-finger</keyword>
<dbReference type="InterPro" id="IPR017907">
    <property type="entry name" value="Znf_RING_CS"/>
</dbReference>
<dbReference type="Pfam" id="PF14634">
    <property type="entry name" value="zf-RING_5"/>
    <property type="match status" value="1"/>
</dbReference>
<dbReference type="WormBase" id="CBG26351">
    <property type="protein sequence ID" value="CBP48530"/>
    <property type="gene ID" value="WBGene00087765"/>
</dbReference>
<dbReference type="KEGG" id="cbr:CBG_26351"/>
<dbReference type="PROSITE" id="PS00518">
    <property type="entry name" value="ZF_RING_1"/>
    <property type="match status" value="2"/>
</dbReference>
<keyword evidence="7" id="KW-1185">Reference proteome</keyword>
<evidence type="ECO:0000256" key="2">
    <source>
        <dbReference type="ARBA" id="ARBA00022771"/>
    </source>
</evidence>
<evidence type="ECO:0000259" key="5">
    <source>
        <dbReference type="PROSITE" id="PS50089"/>
    </source>
</evidence>
<dbReference type="AlphaFoldDB" id="B6IGC2"/>
<dbReference type="eggNOG" id="ENOG502TGA8">
    <property type="taxonomic scope" value="Eukaryota"/>
</dbReference>
<evidence type="ECO:0000313" key="6">
    <source>
        <dbReference type="EMBL" id="CAR98952.1"/>
    </source>
</evidence>
<dbReference type="SUPFAM" id="SSF57850">
    <property type="entry name" value="RING/U-box"/>
    <property type="match status" value="2"/>
</dbReference>
<evidence type="ECO:0000256" key="1">
    <source>
        <dbReference type="ARBA" id="ARBA00022723"/>
    </source>
</evidence>
<feature type="domain" description="RING-type" evidence="5">
    <location>
        <begin position="9"/>
        <end position="53"/>
    </location>
</feature>
<keyword evidence="3" id="KW-0862">Zinc</keyword>
<proteinExistence type="predicted"/>
<dbReference type="SMART" id="SM00184">
    <property type="entry name" value="RING"/>
    <property type="match status" value="2"/>
</dbReference>
<dbReference type="Proteomes" id="UP000008549">
    <property type="component" value="Unassembled WGS sequence"/>
</dbReference>
<organism evidence="6 7">
    <name type="scientific">Caenorhabditis briggsae</name>
    <dbReference type="NCBI Taxonomy" id="6238"/>
    <lineage>
        <taxon>Eukaryota</taxon>
        <taxon>Metazoa</taxon>
        <taxon>Ecdysozoa</taxon>
        <taxon>Nematoda</taxon>
        <taxon>Chromadorea</taxon>
        <taxon>Rhabditida</taxon>
        <taxon>Rhabditina</taxon>
        <taxon>Rhabditomorpha</taxon>
        <taxon>Rhabditoidea</taxon>
        <taxon>Rhabditidae</taxon>
        <taxon>Peloderinae</taxon>
        <taxon>Caenorhabditis</taxon>
    </lineage>
</organism>
<evidence type="ECO:0000256" key="3">
    <source>
        <dbReference type="ARBA" id="ARBA00022833"/>
    </source>
</evidence>
<sequence>MFRLVSVECYGCRYKGKPNTYYDDNTKRPVFNQCGHSLCTECAEVFHNCPICDKEIQTIENFTARSLLDDYKRDAMRIFKNWWNATGNERETCTRCYEPCENLRLCLSCYSSKLDFIVVYGEENEQKPWMNSEMRQERRKQIEAFRDKSLYSETDPDADPEEIELKIYFHCDFSLFANLACCSSCILDHHGDHLVNTREELEPIMDVFKQSAAKVAVGFLTDQINQMKSSCKIKMMRLHRTCEILSHFANNYFRSPDGNPRVPDIHISRRSALNKFFKLLPWDNLDGITRGDVDEIIENLEYQMSNLNCSEECHCSEIWDEMQLSFYRNQIEREFARVIEELNNQKIIKCSFPELKFQKTRGEAIQMSKLKLPLIYTVFCWNYKNEKLCGMFDNLNHKPCRCPNCKKPSCLECLESTKRCPFCGVLYESIPTEYEPEISNETLDLVNFYKNNFLELLIEWWHCDASKLGFCLQCNSFSNDLEICVFCELDQKPSALRTNTMGPYHRSDSLFYNFRGLKTLPIRWQCADCNQQLIENWVHNSCEDSVLNGVSWKRGCSHLNSRVSFCKLIREDGCSSKVIGLKEIQKYETAMKVSTIGLIHKIAEVAIKEQVFCEFEKMQFLKTLGMVTTRMHQCFLNSRKPHSQKMEISNQLEQFQTKWLNYQDNQTKCDCSLNETENRGKYRKKRKVFLKSFKDQLTDICPFKSCGDAGNSYNFDDEEAGEEFEIFWRRKPCIGSCGHSICLECVDKNVNRKCPVCEKSKAFVNKTINYSSLQLIEDSKKNYWDFMKKWWSGTGTGKVSCSKCSKQASIPRICLTCDENHCCQRGRRGAYRLRLRRNIDLLNLATQVICTDCALTYHEEHVTIRLDRMDYFEEDLKMATSEIILKLFRDWMKEKETNTTCKLRHIRIELSGRFLWKAFEENTQSREGQCGWLLEQIKINFIKKGIANLDRQLEQLSMITEECECNRLYGQMVKTGYRSPGGIQYDFEIFAVHCIESEKLGCPLYFEPNESNYQKLIGKTGQMASVSSKTLIPLTDYNENCPLCVLLGLFFDSRYHNSLNSQGIKKQRRNVWNPMPPIVSKYTKTGGKVKWYDEL</sequence>
<dbReference type="InterPro" id="IPR001841">
    <property type="entry name" value="Znf_RING"/>
</dbReference>
<dbReference type="InterPro" id="IPR013083">
    <property type="entry name" value="Znf_RING/FYVE/PHD"/>
</dbReference>
<name>B6IGC2_CAEBR</name>
<protein>
    <submittedName>
        <fullName evidence="6">Protein CBG26351</fullName>
    </submittedName>
</protein>
<dbReference type="GO" id="GO:0008270">
    <property type="term" value="F:zinc ion binding"/>
    <property type="evidence" value="ECO:0007669"/>
    <property type="project" value="UniProtKB-KW"/>
</dbReference>
<dbReference type="Pfam" id="PF13920">
    <property type="entry name" value="zf-C3HC4_3"/>
    <property type="match status" value="1"/>
</dbReference>
<dbReference type="InParanoid" id="B6IGC2"/>
<reference evidence="6 7" key="1">
    <citation type="journal article" date="2003" name="PLoS Biol.">
        <title>The genome sequence of Caenorhabditis briggsae: a platform for comparative genomics.</title>
        <authorList>
            <person name="Stein L.D."/>
            <person name="Bao Z."/>
            <person name="Blasiar D."/>
            <person name="Blumenthal T."/>
            <person name="Brent M.R."/>
            <person name="Chen N."/>
            <person name="Chinwalla A."/>
            <person name="Clarke L."/>
            <person name="Clee C."/>
            <person name="Coghlan A."/>
            <person name="Coulson A."/>
            <person name="D'Eustachio P."/>
            <person name="Fitch D.H."/>
            <person name="Fulton L.A."/>
            <person name="Fulton R.E."/>
            <person name="Griffiths-Jones S."/>
            <person name="Harris T.W."/>
            <person name="Hillier L.W."/>
            <person name="Kamath R."/>
            <person name="Kuwabara P.E."/>
            <person name="Mardis E.R."/>
            <person name="Marra M.A."/>
            <person name="Miner T.L."/>
            <person name="Minx P."/>
            <person name="Mullikin J.C."/>
            <person name="Plumb R.W."/>
            <person name="Rogers J."/>
            <person name="Schein J.E."/>
            <person name="Sohrmann M."/>
            <person name="Spieth J."/>
            <person name="Stajich J.E."/>
            <person name="Wei C."/>
            <person name="Willey D."/>
            <person name="Wilson R.K."/>
            <person name="Durbin R."/>
            <person name="Waterston R.H."/>
        </authorList>
    </citation>
    <scope>NUCLEOTIDE SEQUENCE [LARGE SCALE GENOMIC DNA]</scope>
    <source>
        <strain evidence="6 7">AF16</strain>
    </source>
</reference>
<keyword evidence="1" id="KW-0479">Metal-binding</keyword>
<feature type="domain" description="RING-type" evidence="5">
    <location>
        <begin position="737"/>
        <end position="758"/>
    </location>
</feature>